<reference evidence="1 2" key="1">
    <citation type="journal article" date="2021" name="Comput. Struct. Biotechnol. J.">
        <title>De novo genome assembly of the potent medicinal plant Rehmannia glutinosa using nanopore technology.</title>
        <authorList>
            <person name="Ma L."/>
            <person name="Dong C."/>
            <person name="Song C."/>
            <person name="Wang X."/>
            <person name="Zheng X."/>
            <person name="Niu Y."/>
            <person name="Chen S."/>
            <person name="Feng W."/>
        </authorList>
    </citation>
    <scope>NUCLEOTIDE SEQUENCE [LARGE SCALE GENOMIC DNA]</scope>
    <source>
        <strain evidence="1">DH-2019</strain>
    </source>
</reference>
<sequence length="336" mass="38837">MTPIRAKIDHNHFQVEKVNLIIQSFVKSRETLKLYLDSDEQLFAIVTKGSHGDVHFNFSNHKNLVPRKFNMILKQSTFFSPSFSSVTILHLRSVSDVVRNMVTDLFSSFRVLESLKIEKCDGLEDIEIRGNECLKNFEMVDCSDIVRVVLSARNLESFSYRGVFAIIQLMDVLNLVDFRLDLRDGLGDNNNAFDCEDVLSLLCSVKDVEVLRVSSWLLEIDQTLSPVEYPLINQYWHEPHLWKDYATVKSNACGLKNLKTIKIIGFTKEKNELLLMDILLHSAINLKEMNIFASKQDDYYSWRVARIPFSQLKYIKFKYVLISCPDIDSCFVLIEA</sequence>
<name>A0ABR0WH65_REHGL</name>
<dbReference type="InterPro" id="IPR053772">
    <property type="entry name" value="At1g61320/At1g61330-like"/>
</dbReference>
<dbReference type="EMBL" id="JABTTQ020000010">
    <property type="protein sequence ID" value="KAK6146948.1"/>
    <property type="molecule type" value="Genomic_DNA"/>
</dbReference>
<organism evidence="1 2">
    <name type="scientific">Rehmannia glutinosa</name>
    <name type="common">Chinese foxglove</name>
    <dbReference type="NCBI Taxonomy" id="99300"/>
    <lineage>
        <taxon>Eukaryota</taxon>
        <taxon>Viridiplantae</taxon>
        <taxon>Streptophyta</taxon>
        <taxon>Embryophyta</taxon>
        <taxon>Tracheophyta</taxon>
        <taxon>Spermatophyta</taxon>
        <taxon>Magnoliopsida</taxon>
        <taxon>eudicotyledons</taxon>
        <taxon>Gunneridae</taxon>
        <taxon>Pentapetalae</taxon>
        <taxon>asterids</taxon>
        <taxon>lamiids</taxon>
        <taxon>Lamiales</taxon>
        <taxon>Orobanchaceae</taxon>
        <taxon>Rehmannieae</taxon>
        <taxon>Rehmannia</taxon>
    </lineage>
</organism>
<evidence type="ECO:0000313" key="1">
    <source>
        <dbReference type="EMBL" id="KAK6146948.1"/>
    </source>
</evidence>
<comment type="caution">
    <text evidence="1">The sequence shown here is derived from an EMBL/GenBank/DDBJ whole genome shotgun (WGS) entry which is preliminary data.</text>
</comment>
<protein>
    <recommendedName>
        <fullName evidence="3">FBD domain-containing protein</fullName>
    </recommendedName>
</protein>
<keyword evidence="2" id="KW-1185">Reference proteome</keyword>
<dbReference type="PANTHER" id="PTHR34145">
    <property type="entry name" value="OS02G0105600 PROTEIN"/>
    <property type="match status" value="1"/>
</dbReference>
<evidence type="ECO:0008006" key="3">
    <source>
        <dbReference type="Google" id="ProtNLM"/>
    </source>
</evidence>
<accession>A0ABR0WH65</accession>
<gene>
    <name evidence="1" type="ORF">DH2020_017860</name>
</gene>
<dbReference type="PANTHER" id="PTHR34145:SF28">
    <property type="entry name" value="F-BOX DOMAIN-CONTAINING PROTEIN"/>
    <property type="match status" value="1"/>
</dbReference>
<dbReference type="Proteomes" id="UP001318860">
    <property type="component" value="Unassembled WGS sequence"/>
</dbReference>
<proteinExistence type="predicted"/>
<evidence type="ECO:0000313" key="2">
    <source>
        <dbReference type="Proteomes" id="UP001318860"/>
    </source>
</evidence>